<organism evidence="3 4">
    <name type="scientific">Mycetocola zhujimingii</name>
    <dbReference type="NCBI Taxonomy" id="2079792"/>
    <lineage>
        <taxon>Bacteria</taxon>
        <taxon>Bacillati</taxon>
        <taxon>Actinomycetota</taxon>
        <taxon>Actinomycetes</taxon>
        <taxon>Micrococcales</taxon>
        <taxon>Microbacteriaceae</taxon>
        <taxon>Mycetocola</taxon>
    </lineage>
</organism>
<comment type="similarity">
    <text evidence="1">Belongs to the universal stress protein A family.</text>
</comment>
<dbReference type="Pfam" id="PF00582">
    <property type="entry name" value="Usp"/>
    <property type="match status" value="2"/>
</dbReference>
<dbReference type="Proteomes" id="UP000244962">
    <property type="component" value="Unassembled WGS sequence"/>
</dbReference>
<gene>
    <name evidence="3" type="ORF">DF223_14210</name>
</gene>
<feature type="domain" description="UspA" evidence="2">
    <location>
        <begin position="150"/>
        <end position="283"/>
    </location>
</feature>
<evidence type="ECO:0000313" key="4">
    <source>
        <dbReference type="Proteomes" id="UP000244962"/>
    </source>
</evidence>
<dbReference type="SUPFAM" id="SSF52402">
    <property type="entry name" value="Adenine nucleotide alpha hydrolases-like"/>
    <property type="match status" value="2"/>
</dbReference>
<evidence type="ECO:0000259" key="2">
    <source>
        <dbReference type="Pfam" id="PF00582"/>
    </source>
</evidence>
<dbReference type="EMBL" id="QEFB01000018">
    <property type="protein sequence ID" value="PWC04601.1"/>
    <property type="molecule type" value="Genomic_DNA"/>
</dbReference>
<proteinExistence type="inferred from homology"/>
<dbReference type="AlphaFoldDB" id="A0A2U1TA91"/>
<sequence>MRYIVGYTDTPSGEDALNLAVRLARSMDRGLDIVIVLRSAARAALVPVDVGYEKFLHRAAEDWLHHALAFVPRDMDVRGHIVYADSFAQGLLDASRDLEARMIVVGAARGGLLGRFTVGSVANALLHSAVVPVALAPEGSVSEIGLDGITRVTCAVGTRTGAKELLDAGILAARAAKVPLRLVSLVALDSDGVDTPPDVRARAEEHAAETVAYAAEHLPDDVDVTVLTASGNRIEDAVATLDWDPGEVVFVGSSRLGRPKQLFLGTTAAKMLRELPVPMIVVPRDSVLTVED</sequence>
<accession>A0A2U1TA91</accession>
<evidence type="ECO:0000256" key="1">
    <source>
        <dbReference type="ARBA" id="ARBA00008791"/>
    </source>
</evidence>
<dbReference type="OrthoDB" id="5242641at2"/>
<dbReference type="RefSeq" id="WP_108390078.1">
    <property type="nucleotide sequence ID" value="NZ_CP026949.1"/>
</dbReference>
<keyword evidence="4" id="KW-1185">Reference proteome</keyword>
<name>A0A2U1TA91_9MICO</name>
<dbReference type="PANTHER" id="PTHR46268:SF6">
    <property type="entry name" value="UNIVERSAL STRESS PROTEIN UP12"/>
    <property type="match status" value="1"/>
</dbReference>
<dbReference type="KEGG" id="myl:C3E77_01820"/>
<dbReference type="PANTHER" id="PTHR46268">
    <property type="entry name" value="STRESS RESPONSE PROTEIN NHAX"/>
    <property type="match status" value="1"/>
</dbReference>
<reference evidence="4" key="1">
    <citation type="submission" date="2018-04" db="EMBL/GenBank/DDBJ databases">
        <authorList>
            <person name="Liu S."/>
            <person name="Wang Z."/>
            <person name="Li J."/>
        </authorList>
    </citation>
    <scope>NUCLEOTIDE SEQUENCE [LARGE SCALE GENOMIC DNA]</scope>
    <source>
        <strain evidence="4">622</strain>
    </source>
</reference>
<evidence type="ECO:0000313" key="3">
    <source>
        <dbReference type="EMBL" id="PWC04601.1"/>
    </source>
</evidence>
<dbReference type="InterPro" id="IPR006016">
    <property type="entry name" value="UspA"/>
</dbReference>
<dbReference type="CDD" id="cd00293">
    <property type="entry name" value="USP-like"/>
    <property type="match status" value="1"/>
</dbReference>
<protein>
    <submittedName>
        <fullName evidence="3">Universal stress protein</fullName>
    </submittedName>
</protein>
<dbReference type="Gene3D" id="3.40.50.12370">
    <property type="match status" value="1"/>
</dbReference>
<feature type="domain" description="UspA" evidence="2">
    <location>
        <begin position="4"/>
        <end position="136"/>
    </location>
</feature>
<comment type="caution">
    <text evidence="3">The sequence shown here is derived from an EMBL/GenBank/DDBJ whole genome shotgun (WGS) entry which is preliminary data.</text>
</comment>